<name>A0A3D9FKE8_9SPHN</name>
<accession>A0A3D9FKE8</accession>
<dbReference type="InterPro" id="IPR036390">
    <property type="entry name" value="WH_DNA-bd_sf"/>
</dbReference>
<dbReference type="GO" id="GO:0003677">
    <property type="term" value="F:DNA binding"/>
    <property type="evidence" value="ECO:0007669"/>
    <property type="project" value="UniProtKB-KW"/>
</dbReference>
<gene>
    <name evidence="5" type="ORF">DFR46_2626</name>
</gene>
<proteinExistence type="predicted"/>
<dbReference type="PROSITE" id="PS51118">
    <property type="entry name" value="HTH_HXLR"/>
    <property type="match status" value="1"/>
</dbReference>
<protein>
    <submittedName>
        <fullName evidence="5">HxlR family transcriptional regulator</fullName>
    </submittedName>
</protein>
<feature type="domain" description="HTH hxlR-type" evidence="4">
    <location>
        <begin position="92"/>
        <end position="176"/>
    </location>
</feature>
<dbReference type="SUPFAM" id="SSF46785">
    <property type="entry name" value="Winged helix' DNA-binding domain"/>
    <property type="match status" value="2"/>
</dbReference>
<dbReference type="AlphaFoldDB" id="A0A3D9FKE8"/>
<dbReference type="EMBL" id="QRDP01000004">
    <property type="protein sequence ID" value="RED17576.1"/>
    <property type="molecule type" value="Genomic_DNA"/>
</dbReference>
<evidence type="ECO:0000259" key="4">
    <source>
        <dbReference type="PROSITE" id="PS51118"/>
    </source>
</evidence>
<keyword evidence="1" id="KW-0805">Transcription regulation</keyword>
<dbReference type="Gene3D" id="1.10.10.10">
    <property type="entry name" value="Winged helix-like DNA-binding domain superfamily/Winged helix DNA-binding domain"/>
    <property type="match status" value="2"/>
</dbReference>
<dbReference type="InterPro" id="IPR002577">
    <property type="entry name" value="HTH_HxlR"/>
</dbReference>
<evidence type="ECO:0000313" key="5">
    <source>
        <dbReference type="EMBL" id="RED17576.1"/>
    </source>
</evidence>
<organism evidence="5 6">
    <name type="scientific">Parasphingopyxis lamellibrachiae</name>
    <dbReference type="NCBI Taxonomy" id="680125"/>
    <lineage>
        <taxon>Bacteria</taxon>
        <taxon>Pseudomonadati</taxon>
        <taxon>Pseudomonadota</taxon>
        <taxon>Alphaproteobacteria</taxon>
        <taxon>Sphingomonadales</taxon>
        <taxon>Sphingomonadaceae</taxon>
        <taxon>Parasphingopyxis</taxon>
    </lineage>
</organism>
<evidence type="ECO:0000313" key="6">
    <source>
        <dbReference type="Proteomes" id="UP000256310"/>
    </source>
</evidence>
<evidence type="ECO:0000256" key="2">
    <source>
        <dbReference type="ARBA" id="ARBA00023125"/>
    </source>
</evidence>
<dbReference type="InterPro" id="IPR036388">
    <property type="entry name" value="WH-like_DNA-bd_sf"/>
</dbReference>
<sequence>MLLMHDIRILGERRWAVPVLSALADEGGGGRFVLLLNRVGCARSALASTLDHLKTSGWIKRNPGHGHPLRPEYLLTPKGAAIASQAQNIGTVSDRLNLTPRAFQRWTLPLTYELQASPRRFTQLKSELAPATPRALSLTLKQMIGNDLVSRRIVEEFPPAPLYDLTARGRDLAQAL</sequence>
<evidence type="ECO:0000256" key="3">
    <source>
        <dbReference type="ARBA" id="ARBA00023163"/>
    </source>
</evidence>
<dbReference type="PANTHER" id="PTHR33204:SF18">
    <property type="entry name" value="TRANSCRIPTIONAL REGULATORY PROTEIN"/>
    <property type="match status" value="1"/>
</dbReference>
<dbReference type="RefSeq" id="WP_116236828.1">
    <property type="nucleotide sequence ID" value="NZ_QRDP01000004.1"/>
</dbReference>
<dbReference type="Pfam" id="PF01638">
    <property type="entry name" value="HxlR"/>
    <property type="match status" value="2"/>
</dbReference>
<keyword evidence="2" id="KW-0238">DNA-binding</keyword>
<evidence type="ECO:0000256" key="1">
    <source>
        <dbReference type="ARBA" id="ARBA00023015"/>
    </source>
</evidence>
<keyword evidence="6" id="KW-1185">Reference proteome</keyword>
<keyword evidence="3" id="KW-0804">Transcription</keyword>
<reference evidence="5 6" key="1">
    <citation type="submission" date="2018-07" db="EMBL/GenBank/DDBJ databases">
        <title>Genomic Encyclopedia of Type Strains, Phase IV (KMG-IV): sequencing the most valuable type-strain genomes for metagenomic binning, comparative biology and taxonomic classification.</title>
        <authorList>
            <person name="Goeker M."/>
        </authorList>
    </citation>
    <scope>NUCLEOTIDE SEQUENCE [LARGE SCALE GENOMIC DNA]</scope>
    <source>
        <strain evidence="5 6">DSM 26725</strain>
    </source>
</reference>
<dbReference type="PANTHER" id="PTHR33204">
    <property type="entry name" value="TRANSCRIPTIONAL REGULATOR, MARR FAMILY"/>
    <property type="match status" value="1"/>
</dbReference>
<comment type="caution">
    <text evidence="5">The sequence shown here is derived from an EMBL/GenBank/DDBJ whole genome shotgun (WGS) entry which is preliminary data.</text>
</comment>
<dbReference type="Proteomes" id="UP000256310">
    <property type="component" value="Unassembled WGS sequence"/>
</dbReference>